<evidence type="ECO:0000313" key="13">
    <source>
        <dbReference type="Proteomes" id="UP000518288"/>
    </source>
</evidence>
<comment type="subcellular location">
    <subcellularLocation>
        <location evidence="9">Cell membrane</location>
        <topology evidence="9">Multi-pass membrane protein</topology>
    </subcellularLocation>
</comment>
<organism evidence="12 13">
    <name type="scientific">Sphaerotilus montanus</name>
    <dbReference type="NCBI Taxonomy" id="522889"/>
    <lineage>
        <taxon>Bacteria</taxon>
        <taxon>Pseudomonadati</taxon>
        <taxon>Pseudomonadota</taxon>
        <taxon>Betaproteobacteria</taxon>
        <taxon>Burkholderiales</taxon>
        <taxon>Sphaerotilaceae</taxon>
        <taxon>Sphaerotilus</taxon>
    </lineage>
</organism>
<dbReference type="Proteomes" id="UP000518288">
    <property type="component" value="Unassembled WGS sequence"/>
</dbReference>
<feature type="transmembrane region" description="Helical" evidence="9">
    <location>
        <begin position="74"/>
        <end position="92"/>
    </location>
</feature>
<comment type="function">
    <text evidence="9 10">This protein specifically catalyzes the removal of signal peptides from prolipoproteins.</text>
</comment>
<dbReference type="PROSITE" id="PS00855">
    <property type="entry name" value="SPASE_II"/>
    <property type="match status" value="1"/>
</dbReference>
<dbReference type="UniPathway" id="UPA00665"/>
<accession>A0A7Y9R143</accession>
<dbReference type="InterPro" id="IPR001872">
    <property type="entry name" value="Peptidase_A8"/>
</dbReference>
<evidence type="ECO:0000256" key="8">
    <source>
        <dbReference type="ARBA" id="ARBA00023136"/>
    </source>
</evidence>
<evidence type="ECO:0000256" key="7">
    <source>
        <dbReference type="ARBA" id="ARBA00022989"/>
    </source>
</evidence>
<reference evidence="12 13" key="1">
    <citation type="submission" date="2020-07" db="EMBL/GenBank/DDBJ databases">
        <title>Genomic Encyclopedia of Archaeal and Bacterial Type Strains, Phase II (KMG-II): from individual species to whole genera.</title>
        <authorList>
            <person name="Goeker M."/>
        </authorList>
    </citation>
    <scope>NUCLEOTIDE SEQUENCE [LARGE SCALE GENOMIC DNA]</scope>
    <source>
        <strain evidence="12 13">DSM 21226</strain>
    </source>
</reference>
<evidence type="ECO:0000256" key="4">
    <source>
        <dbReference type="ARBA" id="ARBA00022692"/>
    </source>
</evidence>
<dbReference type="PRINTS" id="PR00781">
    <property type="entry name" value="LIPOSIGPTASE"/>
</dbReference>
<protein>
    <recommendedName>
        <fullName evidence="9">Lipoprotein signal peptidase</fullName>
        <ecNumber evidence="9">3.4.23.36</ecNumber>
    </recommendedName>
    <alternativeName>
        <fullName evidence="9">Prolipoprotein signal peptidase</fullName>
    </alternativeName>
    <alternativeName>
        <fullName evidence="9">Signal peptidase II</fullName>
        <shortName evidence="9">SPase II</shortName>
    </alternativeName>
</protein>
<evidence type="ECO:0000256" key="10">
    <source>
        <dbReference type="RuleBase" id="RU000594"/>
    </source>
</evidence>
<dbReference type="PANTHER" id="PTHR33695:SF1">
    <property type="entry name" value="LIPOPROTEIN SIGNAL PEPTIDASE"/>
    <property type="match status" value="1"/>
</dbReference>
<feature type="transmembrane region" description="Helical" evidence="9">
    <location>
        <begin position="98"/>
        <end position="116"/>
    </location>
</feature>
<dbReference type="EC" id="3.4.23.36" evidence="9"/>
<dbReference type="AlphaFoldDB" id="A0A7Y9R143"/>
<evidence type="ECO:0000313" key="12">
    <source>
        <dbReference type="EMBL" id="NYG33032.1"/>
    </source>
</evidence>
<sequence length="169" mass="18482">MLKNHVFNSNQHRLPIFSLATALILMDQGIKAGVALTMPVGTSEQVSAWFNLVHVLNPGAAFSFLANSGGWQKYFLSAFGLIISAILTRLLWMGIQSFIESFAYILLIGGALGNVLDRLRIGAVVDYLDFHWADLHWPAFNLADIYVMSGAFLLLTISFSTPAATSEST</sequence>
<proteinExistence type="inferred from homology"/>
<keyword evidence="8 9" id="KW-0472">Membrane</keyword>
<feature type="active site" evidence="9">
    <location>
        <position position="144"/>
    </location>
</feature>
<evidence type="ECO:0000256" key="5">
    <source>
        <dbReference type="ARBA" id="ARBA00022750"/>
    </source>
</evidence>
<dbReference type="GO" id="GO:0005886">
    <property type="term" value="C:plasma membrane"/>
    <property type="evidence" value="ECO:0007669"/>
    <property type="project" value="UniProtKB-SubCell"/>
</dbReference>
<keyword evidence="4 9" id="KW-0812">Transmembrane</keyword>
<dbReference type="PANTHER" id="PTHR33695">
    <property type="entry name" value="LIPOPROTEIN SIGNAL PEPTIDASE"/>
    <property type="match status" value="1"/>
</dbReference>
<evidence type="ECO:0000256" key="9">
    <source>
        <dbReference type="HAMAP-Rule" id="MF_00161"/>
    </source>
</evidence>
<keyword evidence="5 9" id="KW-0064">Aspartyl protease</keyword>
<keyword evidence="13" id="KW-1185">Reference proteome</keyword>
<gene>
    <name evidence="9" type="primary">lspA</name>
    <name evidence="12" type="ORF">BDD16_002018</name>
</gene>
<evidence type="ECO:0000256" key="11">
    <source>
        <dbReference type="RuleBase" id="RU004181"/>
    </source>
</evidence>
<evidence type="ECO:0000256" key="3">
    <source>
        <dbReference type="ARBA" id="ARBA00022670"/>
    </source>
</evidence>
<keyword evidence="7 9" id="KW-1133">Transmembrane helix</keyword>
<comment type="caution">
    <text evidence="12">The sequence shown here is derived from an EMBL/GenBank/DDBJ whole genome shotgun (WGS) entry which is preliminary data.</text>
</comment>
<comment type="pathway">
    <text evidence="9">Protein modification; lipoprotein biosynthesis (signal peptide cleavage).</text>
</comment>
<dbReference type="EMBL" id="JACCFH010000001">
    <property type="protein sequence ID" value="NYG33032.1"/>
    <property type="molecule type" value="Genomic_DNA"/>
</dbReference>
<feature type="transmembrane region" description="Helical" evidence="9">
    <location>
        <begin position="48"/>
        <end position="67"/>
    </location>
</feature>
<dbReference type="RefSeq" id="WP_179633845.1">
    <property type="nucleotide sequence ID" value="NZ_JACCFH010000001.1"/>
</dbReference>
<dbReference type="HAMAP" id="MF_00161">
    <property type="entry name" value="LspA"/>
    <property type="match status" value="1"/>
</dbReference>
<keyword evidence="6 9" id="KW-0378">Hydrolase</keyword>
<comment type="similarity">
    <text evidence="1 9 11">Belongs to the peptidase A8 family.</text>
</comment>
<evidence type="ECO:0000256" key="2">
    <source>
        <dbReference type="ARBA" id="ARBA00022475"/>
    </source>
</evidence>
<comment type="catalytic activity">
    <reaction evidence="9 10">
        <text>Release of signal peptides from bacterial membrane prolipoproteins. Hydrolyzes -Xaa-Yaa-Zaa-|-(S,diacylglyceryl)Cys-, in which Xaa is hydrophobic (preferably Leu), and Yaa (Ala or Ser) and Zaa (Gly or Ala) have small, neutral side chains.</text>
        <dbReference type="EC" id="3.4.23.36"/>
    </reaction>
</comment>
<feature type="transmembrane region" description="Helical" evidence="9">
    <location>
        <begin position="137"/>
        <end position="159"/>
    </location>
</feature>
<keyword evidence="2 9" id="KW-1003">Cell membrane</keyword>
<feature type="active site" evidence="9">
    <location>
        <position position="126"/>
    </location>
</feature>
<dbReference type="GO" id="GO:0004190">
    <property type="term" value="F:aspartic-type endopeptidase activity"/>
    <property type="evidence" value="ECO:0007669"/>
    <property type="project" value="UniProtKB-UniRule"/>
</dbReference>
<dbReference type="Pfam" id="PF01252">
    <property type="entry name" value="Peptidase_A8"/>
    <property type="match status" value="1"/>
</dbReference>
<dbReference type="GO" id="GO:0006508">
    <property type="term" value="P:proteolysis"/>
    <property type="evidence" value="ECO:0007669"/>
    <property type="project" value="UniProtKB-KW"/>
</dbReference>
<name>A0A7Y9R143_9BURK</name>
<evidence type="ECO:0000256" key="6">
    <source>
        <dbReference type="ARBA" id="ARBA00022801"/>
    </source>
</evidence>
<dbReference type="NCBIfam" id="TIGR00077">
    <property type="entry name" value="lspA"/>
    <property type="match status" value="1"/>
</dbReference>
<keyword evidence="3 9" id="KW-0645">Protease</keyword>
<evidence type="ECO:0000256" key="1">
    <source>
        <dbReference type="ARBA" id="ARBA00006139"/>
    </source>
</evidence>